<comment type="caution">
    <text evidence="2">The sequence shown here is derived from an EMBL/GenBank/DDBJ whole genome shotgun (WGS) entry which is preliminary data.</text>
</comment>
<evidence type="ECO:0000313" key="2">
    <source>
        <dbReference type="EMBL" id="GJT89086.1"/>
    </source>
</evidence>
<protein>
    <submittedName>
        <fullName evidence="2">Uncharacterized protein</fullName>
    </submittedName>
</protein>
<reference evidence="2" key="1">
    <citation type="journal article" date="2022" name="Int. J. Mol. Sci.">
        <title>Draft Genome of Tanacetum Coccineum: Genomic Comparison of Closely Related Tanacetum-Family Plants.</title>
        <authorList>
            <person name="Yamashiro T."/>
            <person name="Shiraishi A."/>
            <person name="Nakayama K."/>
            <person name="Satake H."/>
        </authorList>
    </citation>
    <scope>NUCLEOTIDE SEQUENCE</scope>
</reference>
<evidence type="ECO:0000313" key="3">
    <source>
        <dbReference type="Proteomes" id="UP001151760"/>
    </source>
</evidence>
<dbReference type="Proteomes" id="UP001151760">
    <property type="component" value="Unassembled WGS sequence"/>
</dbReference>
<name>A0ABQ5HMM0_9ASTR</name>
<dbReference type="EMBL" id="BQNB010019790">
    <property type="protein sequence ID" value="GJT89086.1"/>
    <property type="molecule type" value="Genomic_DNA"/>
</dbReference>
<evidence type="ECO:0000256" key="1">
    <source>
        <dbReference type="SAM" id="MobiDB-lite"/>
    </source>
</evidence>
<feature type="region of interest" description="Disordered" evidence="1">
    <location>
        <begin position="208"/>
        <end position="243"/>
    </location>
</feature>
<sequence>MYQMQLEERQMKSNGMACFKELESHLSHLYHKNLFHEVITFKMAFLRFFDEDYENFRKMMLRNLDQLRLQFDRKPLHANNAKICLKKLQTQLQEFFDSEAVTSSQGINPGYQEFFKDYTGCKPETYRSNLLVHLDILEKFIEKSVLNYGEIRMKENEVKEIKETDKPLNEAIPYEHEIGKSFKLQSKDVQINLVQAVDANFVVTKSSGTKLDKQDTSSTSGNDANTKDAVIRPVNDQEPLAEV</sequence>
<proteinExistence type="predicted"/>
<keyword evidence="3" id="KW-1185">Reference proteome</keyword>
<reference evidence="2" key="2">
    <citation type="submission" date="2022-01" db="EMBL/GenBank/DDBJ databases">
        <authorList>
            <person name="Yamashiro T."/>
            <person name="Shiraishi A."/>
            <person name="Satake H."/>
            <person name="Nakayama K."/>
        </authorList>
    </citation>
    <scope>NUCLEOTIDE SEQUENCE</scope>
</reference>
<organism evidence="2 3">
    <name type="scientific">Tanacetum coccineum</name>
    <dbReference type="NCBI Taxonomy" id="301880"/>
    <lineage>
        <taxon>Eukaryota</taxon>
        <taxon>Viridiplantae</taxon>
        <taxon>Streptophyta</taxon>
        <taxon>Embryophyta</taxon>
        <taxon>Tracheophyta</taxon>
        <taxon>Spermatophyta</taxon>
        <taxon>Magnoliopsida</taxon>
        <taxon>eudicotyledons</taxon>
        <taxon>Gunneridae</taxon>
        <taxon>Pentapetalae</taxon>
        <taxon>asterids</taxon>
        <taxon>campanulids</taxon>
        <taxon>Asterales</taxon>
        <taxon>Asteraceae</taxon>
        <taxon>Asteroideae</taxon>
        <taxon>Anthemideae</taxon>
        <taxon>Anthemidinae</taxon>
        <taxon>Tanacetum</taxon>
    </lineage>
</organism>
<accession>A0ABQ5HMM0</accession>
<gene>
    <name evidence="2" type="ORF">Tco_1070803</name>
</gene>